<proteinExistence type="predicted"/>
<dbReference type="InterPro" id="IPR021864">
    <property type="entry name" value="DUF3475"/>
</dbReference>
<dbReference type="EMBL" id="MNCJ02000326">
    <property type="protein sequence ID" value="KAF5783876.1"/>
    <property type="molecule type" value="Genomic_DNA"/>
</dbReference>
<protein>
    <recommendedName>
        <fullName evidence="1">DUF3475 domain-containing protein</fullName>
    </recommendedName>
</protein>
<sequence length="150" mass="17410">MIRGVPVQFLWQVLSDKQMSRLHEELTTSLGTLNLVSNNHDYLMVLALIEIVDNIKCVAKGVSRLGKKCTDPVYRNLDHVFDNPIEIDGNWCGWEYKLKKMEKQVKKMKRFAAVTLQLCEELEVLSELENGLKRLQDNNSNQMKLNEFEI</sequence>
<accession>A0A251TDT8</accession>
<evidence type="ECO:0000313" key="4">
    <source>
        <dbReference type="Proteomes" id="UP000215914"/>
    </source>
</evidence>
<reference evidence="2 4" key="1">
    <citation type="journal article" date="2017" name="Nature">
        <title>The sunflower genome provides insights into oil metabolism, flowering and Asterid evolution.</title>
        <authorList>
            <person name="Badouin H."/>
            <person name="Gouzy J."/>
            <person name="Grassa C.J."/>
            <person name="Murat F."/>
            <person name="Staton S.E."/>
            <person name="Cottret L."/>
            <person name="Lelandais-Briere C."/>
            <person name="Owens G.L."/>
            <person name="Carrere S."/>
            <person name="Mayjonade B."/>
            <person name="Legrand L."/>
            <person name="Gill N."/>
            <person name="Kane N.C."/>
            <person name="Bowers J.E."/>
            <person name="Hubner S."/>
            <person name="Bellec A."/>
            <person name="Berard A."/>
            <person name="Berges H."/>
            <person name="Blanchet N."/>
            <person name="Boniface M.C."/>
            <person name="Brunel D."/>
            <person name="Catrice O."/>
            <person name="Chaidir N."/>
            <person name="Claudel C."/>
            <person name="Donnadieu C."/>
            <person name="Faraut T."/>
            <person name="Fievet G."/>
            <person name="Helmstetter N."/>
            <person name="King M."/>
            <person name="Knapp S.J."/>
            <person name="Lai Z."/>
            <person name="Le Paslier M.C."/>
            <person name="Lippi Y."/>
            <person name="Lorenzon L."/>
            <person name="Mandel J.R."/>
            <person name="Marage G."/>
            <person name="Marchand G."/>
            <person name="Marquand E."/>
            <person name="Bret-Mestries E."/>
            <person name="Morien E."/>
            <person name="Nambeesan S."/>
            <person name="Nguyen T."/>
            <person name="Pegot-Espagnet P."/>
            <person name="Pouilly N."/>
            <person name="Raftis F."/>
            <person name="Sallet E."/>
            <person name="Schiex T."/>
            <person name="Thomas J."/>
            <person name="Vandecasteele C."/>
            <person name="Vares D."/>
            <person name="Vear F."/>
            <person name="Vautrin S."/>
            <person name="Crespi M."/>
            <person name="Mangin B."/>
            <person name="Burke J.M."/>
            <person name="Salse J."/>
            <person name="Munos S."/>
            <person name="Vincourt P."/>
            <person name="Rieseberg L.H."/>
            <person name="Langlade N.B."/>
        </authorList>
    </citation>
    <scope>NUCLEOTIDE SEQUENCE [LARGE SCALE GENOMIC DNA]</scope>
    <source>
        <strain evidence="4">cv. SF193</strain>
        <tissue evidence="2">Leaves</tissue>
    </source>
</reference>
<evidence type="ECO:0000259" key="1">
    <source>
        <dbReference type="Pfam" id="PF11961"/>
    </source>
</evidence>
<gene>
    <name evidence="3" type="ORF">HannXRQ_Chr11g0348601</name>
    <name evidence="2" type="ORF">HanXRQr2_Chr11g0513111</name>
</gene>
<dbReference type="Pfam" id="PF11961">
    <property type="entry name" value="DUF3475"/>
    <property type="match status" value="1"/>
</dbReference>
<evidence type="ECO:0000313" key="3">
    <source>
        <dbReference type="EMBL" id="OTG09054.1"/>
    </source>
</evidence>
<dbReference type="Gramene" id="mRNA:HanXRQr2_Chr11g0513111">
    <property type="protein sequence ID" value="CDS:HanXRQr2_Chr11g0513111.1"/>
    <property type="gene ID" value="HanXRQr2_Chr11g0513111"/>
</dbReference>
<evidence type="ECO:0000313" key="2">
    <source>
        <dbReference type="EMBL" id="KAF5783876.1"/>
    </source>
</evidence>
<dbReference type="GO" id="GO:0045927">
    <property type="term" value="P:positive regulation of growth"/>
    <property type="evidence" value="ECO:0007669"/>
    <property type="project" value="InterPro"/>
</dbReference>
<dbReference type="AlphaFoldDB" id="A0A251TDT8"/>
<name>A0A251TDT8_HELAN</name>
<dbReference type="EMBL" id="CM007900">
    <property type="protein sequence ID" value="OTG09054.1"/>
    <property type="molecule type" value="Genomic_DNA"/>
</dbReference>
<dbReference type="Proteomes" id="UP000215914">
    <property type="component" value="Chromosome 11"/>
</dbReference>
<reference evidence="3" key="2">
    <citation type="submission" date="2017-02" db="EMBL/GenBank/DDBJ databases">
        <title>Sunflower complete genome.</title>
        <authorList>
            <person name="Langlade N."/>
            <person name="Munos S."/>
        </authorList>
    </citation>
    <scope>NUCLEOTIDE SEQUENCE [LARGE SCALE GENOMIC DNA]</scope>
    <source>
        <tissue evidence="3">Leaves</tissue>
    </source>
</reference>
<feature type="domain" description="DUF3475" evidence="1">
    <location>
        <begin position="10"/>
        <end position="51"/>
    </location>
</feature>
<dbReference type="PANTHER" id="PTHR31371:SF4">
    <property type="entry name" value="DUF668 DOMAIN-CONTAINING PROTEIN"/>
    <property type="match status" value="1"/>
</dbReference>
<dbReference type="InParanoid" id="A0A251TDT8"/>
<dbReference type="PANTHER" id="PTHR31371">
    <property type="entry name" value="BNAC09G50660D PROTEIN"/>
    <property type="match status" value="1"/>
</dbReference>
<keyword evidence="4" id="KW-1185">Reference proteome</keyword>
<organism evidence="3 4">
    <name type="scientific">Helianthus annuus</name>
    <name type="common">Common sunflower</name>
    <dbReference type="NCBI Taxonomy" id="4232"/>
    <lineage>
        <taxon>Eukaryota</taxon>
        <taxon>Viridiplantae</taxon>
        <taxon>Streptophyta</taxon>
        <taxon>Embryophyta</taxon>
        <taxon>Tracheophyta</taxon>
        <taxon>Spermatophyta</taxon>
        <taxon>Magnoliopsida</taxon>
        <taxon>eudicotyledons</taxon>
        <taxon>Gunneridae</taxon>
        <taxon>Pentapetalae</taxon>
        <taxon>asterids</taxon>
        <taxon>campanulids</taxon>
        <taxon>Asterales</taxon>
        <taxon>Asteraceae</taxon>
        <taxon>Asteroideae</taxon>
        <taxon>Heliantheae alliance</taxon>
        <taxon>Heliantheae</taxon>
        <taxon>Helianthus</taxon>
    </lineage>
</organism>
<reference evidence="2" key="3">
    <citation type="submission" date="2020-06" db="EMBL/GenBank/DDBJ databases">
        <title>Helianthus annuus Genome sequencing and assembly Release 2.</title>
        <authorList>
            <person name="Gouzy J."/>
            <person name="Langlade N."/>
            <person name="Munos S."/>
        </authorList>
    </citation>
    <scope>NUCLEOTIDE SEQUENCE</scope>
    <source>
        <tissue evidence="2">Leaves</tissue>
    </source>
</reference>